<evidence type="ECO:0000256" key="2">
    <source>
        <dbReference type="ARBA" id="ARBA00022475"/>
    </source>
</evidence>
<organism evidence="9 10">
    <name type="scientific">Cnephaeus nilssonii</name>
    <name type="common">Northern bat</name>
    <name type="synonym">Eptesicus nilssonii</name>
    <dbReference type="NCBI Taxonomy" id="3371016"/>
    <lineage>
        <taxon>Eukaryota</taxon>
        <taxon>Metazoa</taxon>
        <taxon>Chordata</taxon>
        <taxon>Craniata</taxon>
        <taxon>Vertebrata</taxon>
        <taxon>Euteleostomi</taxon>
        <taxon>Mammalia</taxon>
        <taxon>Eutheria</taxon>
        <taxon>Laurasiatheria</taxon>
        <taxon>Chiroptera</taxon>
        <taxon>Yangochiroptera</taxon>
        <taxon>Vespertilionidae</taxon>
        <taxon>Cnephaeus</taxon>
    </lineage>
</organism>
<dbReference type="GO" id="GO:0007186">
    <property type="term" value="P:G protein-coupled receptor signaling pathway"/>
    <property type="evidence" value="ECO:0007669"/>
    <property type="project" value="InterPro"/>
</dbReference>
<dbReference type="AlphaFoldDB" id="A0AA40HPN7"/>
<proteinExistence type="predicted"/>
<comment type="caution">
    <text evidence="9">The sequence shown here is derived from an EMBL/GenBank/DDBJ whole genome shotgun (WGS) entry which is preliminary data.</text>
</comment>
<evidence type="ECO:0000259" key="8">
    <source>
        <dbReference type="PROSITE" id="PS50262"/>
    </source>
</evidence>
<keyword evidence="7" id="KW-0807">Transducer</keyword>
<evidence type="ECO:0000256" key="6">
    <source>
        <dbReference type="ARBA" id="ARBA00023136"/>
    </source>
</evidence>
<evidence type="ECO:0000313" key="9">
    <source>
        <dbReference type="EMBL" id="KAK1335050.1"/>
    </source>
</evidence>
<reference evidence="9" key="1">
    <citation type="submission" date="2023-06" db="EMBL/GenBank/DDBJ databases">
        <title>Reference genome for the Northern bat (Eptesicus nilssonii), a most northern bat species.</title>
        <authorList>
            <person name="Laine V.N."/>
            <person name="Pulliainen A.T."/>
            <person name="Lilley T.M."/>
        </authorList>
    </citation>
    <scope>NUCLEOTIDE SEQUENCE</scope>
    <source>
        <strain evidence="9">BLF_Eptnil</strain>
        <tissue evidence="9">Kidney</tissue>
    </source>
</reference>
<protein>
    <recommendedName>
        <fullName evidence="8">G-protein coupled receptors family 1 profile domain-containing protein</fullName>
    </recommendedName>
</protein>
<dbReference type="InterPro" id="IPR017452">
    <property type="entry name" value="GPCR_Rhodpsn_7TM"/>
</dbReference>
<keyword evidence="3" id="KW-0716">Sensory transduction</keyword>
<dbReference type="Gene3D" id="1.20.1070.10">
    <property type="entry name" value="Rhodopsin 7-helix transmembrane proteins"/>
    <property type="match status" value="1"/>
</dbReference>
<comment type="subcellular location">
    <subcellularLocation>
        <location evidence="1">Cell membrane</location>
        <topology evidence="1">Multi-pass membrane protein</topology>
    </subcellularLocation>
</comment>
<gene>
    <name evidence="9" type="ORF">QTO34_004626</name>
</gene>
<dbReference type="GO" id="GO:0004984">
    <property type="term" value="F:olfactory receptor activity"/>
    <property type="evidence" value="ECO:0007669"/>
    <property type="project" value="InterPro"/>
</dbReference>
<evidence type="ECO:0000313" key="10">
    <source>
        <dbReference type="Proteomes" id="UP001177744"/>
    </source>
</evidence>
<evidence type="ECO:0000256" key="4">
    <source>
        <dbReference type="ARBA" id="ARBA00022692"/>
    </source>
</evidence>
<name>A0AA40HPN7_CNENI</name>
<evidence type="ECO:0000256" key="5">
    <source>
        <dbReference type="ARBA" id="ARBA00022989"/>
    </source>
</evidence>
<dbReference type="SUPFAM" id="SSF81321">
    <property type="entry name" value="Family A G protein-coupled receptor-like"/>
    <property type="match status" value="1"/>
</dbReference>
<evidence type="ECO:0000256" key="7">
    <source>
        <dbReference type="ARBA" id="ARBA00023224"/>
    </source>
</evidence>
<dbReference type="Pfam" id="PF13853">
    <property type="entry name" value="7tm_4"/>
    <property type="match status" value="1"/>
</dbReference>
<feature type="domain" description="G-protein coupled receptors family 1 profile" evidence="8">
    <location>
        <begin position="32"/>
        <end position="127"/>
    </location>
</feature>
<sequence>MAWSPRLHQPLRSVRFVRGAAPSRTAHLTLMGNGVILGLICLDSRLHTPMYSFLSNLVIIDMSYASSTVPKMLANLVMQKKTISFAPCILQTFLYLAFAVTECMSLVVMSHDRRDSLFQKLWADFPFLPVTKMGQMTISKPVKVNSVLKPLPGSSQPRIAQDQQQEWPAGKSLEKLSISTMQSPTGSLLCLAHSAPWMAVMKPFPATASEALDSGDHQDEDHFKPGHVFIRYLEAAEQVGNEVRKTELTHPTFPIAGSGVELRKLKLLFAWTWAVCCGDFAPP</sequence>
<dbReference type="EMBL" id="JAULJE010000014">
    <property type="protein sequence ID" value="KAK1335050.1"/>
    <property type="molecule type" value="Genomic_DNA"/>
</dbReference>
<dbReference type="GO" id="GO:0005886">
    <property type="term" value="C:plasma membrane"/>
    <property type="evidence" value="ECO:0007669"/>
    <property type="project" value="UniProtKB-SubCell"/>
</dbReference>
<evidence type="ECO:0000256" key="3">
    <source>
        <dbReference type="ARBA" id="ARBA00022606"/>
    </source>
</evidence>
<keyword evidence="10" id="KW-1185">Reference proteome</keyword>
<accession>A0AA40HPN7</accession>
<dbReference type="InterPro" id="IPR000725">
    <property type="entry name" value="Olfact_rcpt"/>
</dbReference>
<evidence type="ECO:0000256" key="1">
    <source>
        <dbReference type="ARBA" id="ARBA00004651"/>
    </source>
</evidence>
<keyword evidence="4" id="KW-0812">Transmembrane</keyword>
<keyword evidence="2" id="KW-1003">Cell membrane</keyword>
<keyword evidence="6" id="KW-0472">Membrane</keyword>
<dbReference type="Proteomes" id="UP001177744">
    <property type="component" value="Unassembled WGS sequence"/>
</dbReference>
<dbReference type="PROSITE" id="PS50262">
    <property type="entry name" value="G_PROTEIN_RECEP_F1_2"/>
    <property type="match status" value="1"/>
</dbReference>
<dbReference type="PANTHER" id="PTHR26453">
    <property type="entry name" value="OLFACTORY RECEPTOR"/>
    <property type="match status" value="1"/>
</dbReference>
<keyword evidence="5" id="KW-1133">Transmembrane helix</keyword>